<protein>
    <recommendedName>
        <fullName evidence="1">Gag1-like clamp domain-containing protein</fullName>
    </recommendedName>
</protein>
<evidence type="ECO:0000313" key="3">
    <source>
        <dbReference type="Proteomes" id="UP001157418"/>
    </source>
</evidence>
<gene>
    <name evidence="2" type="ORF">LVIROSA_LOCUS24538</name>
</gene>
<sequence length="131" mass="14958">MSDDDEWCATIGEQEDEWYACDTAIVDDSMPQLTETGDTESLNERSLVCPFWDLSNPLFVNHAELAWHEMRRAWVGDGSETSHTKFRQPILSWTTSFEDLLSSGETFPDPIPLADVVDLLVDIWIEEGLYN</sequence>
<dbReference type="Proteomes" id="UP001157418">
    <property type="component" value="Unassembled WGS sequence"/>
</dbReference>
<comment type="caution">
    <text evidence="2">The sequence shown here is derived from an EMBL/GenBank/DDBJ whole genome shotgun (WGS) entry which is preliminary data.</text>
</comment>
<keyword evidence="3" id="KW-1185">Reference proteome</keyword>
<organism evidence="2 3">
    <name type="scientific">Lactuca virosa</name>
    <dbReference type="NCBI Taxonomy" id="75947"/>
    <lineage>
        <taxon>Eukaryota</taxon>
        <taxon>Viridiplantae</taxon>
        <taxon>Streptophyta</taxon>
        <taxon>Embryophyta</taxon>
        <taxon>Tracheophyta</taxon>
        <taxon>Spermatophyta</taxon>
        <taxon>Magnoliopsida</taxon>
        <taxon>eudicotyledons</taxon>
        <taxon>Gunneridae</taxon>
        <taxon>Pentapetalae</taxon>
        <taxon>asterids</taxon>
        <taxon>campanulids</taxon>
        <taxon>Asterales</taxon>
        <taxon>Asteraceae</taxon>
        <taxon>Cichorioideae</taxon>
        <taxon>Cichorieae</taxon>
        <taxon>Lactucinae</taxon>
        <taxon>Lactuca</taxon>
    </lineage>
</organism>
<evidence type="ECO:0000259" key="1">
    <source>
        <dbReference type="Pfam" id="PF13259"/>
    </source>
</evidence>
<reference evidence="2 3" key="1">
    <citation type="submission" date="2022-01" db="EMBL/GenBank/DDBJ databases">
        <authorList>
            <person name="Xiong W."/>
            <person name="Schranz E."/>
        </authorList>
    </citation>
    <scope>NUCLEOTIDE SEQUENCE [LARGE SCALE GENOMIC DNA]</scope>
</reference>
<evidence type="ECO:0000313" key="2">
    <source>
        <dbReference type="EMBL" id="CAH1438271.1"/>
    </source>
</evidence>
<dbReference type="Pfam" id="PF13259">
    <property type="entry name" value="clamp_Gag1-like"/>
    <property type="match status" value="1"/>
</dbReference>
<proteinExistence type="predicted"/>
<accession>A0AAU9NKC6</accession>
<dbReference type="PANTHER" id="PTHR33373:SF23">
    <property type="entry name" value="DUF4050 DOMAIN-CONTAINING PROTEIN"/>
    <property type="match status" value="1"/>
</dbReference>
<feature type="domain" description="Gag1-like clamp" evidence="1">
    <location>
        <begin position="92"/>
        <end position="130"/>
    </location>
</feature>
<name>A0AAU9NKC6_9ASTR</name>
<dbReference type="EMBL" id="CAKMRJ010004445">
    <property type="protein sequence ID" value="CAH1438271.1"/>
    <property type="molecule type" value="Genomic_DNA"/>
</dbReference>
<dbReference type="AlphaFoldDB" id="A0AAU9NKC6"/>
<dbReference type="InterPro" id="IPR025124">
    <property type="entry name" value="Gag1-like_clamp"/>
</dbReference>
<dbReference type="PANTHER" id="PTHR33373">
    <property type="entry name" value="OS07G0479600 PROTEIN"/>
    <property type="match status" value="1"/>
</dbReference>